<dbReference type="RefSeq" id="WP_248634093.1">
    <property type="nucleotide sequence ID" value="NZ_JALPTH010000011.1"/>
</dbReference>
<gene>
    <name evidence="1" type="ORF">M1O15_13795</name>
</gene>
<keyword evidence="2" id="KW-1185">Reference proteome</keyword>
<dbReference type="EMBL" id="JALPTH010000011">
    <property type="protein sequence ID" value="MCK8678448.1"/>
    <property type="molecule type" value="Genomic_DNA"/>
</dbReference>
<name>A0ABT0IAV3_9ACTN</name>
<reference evidence="1 2" key="1">
    <citation type="submission" date="2022-04" db="EMBL/GenBank/DDBJ databases">
        <title>Streptomyces sp. nov. LCR6-01 isolated from Lichen of Dirinaria sp.</title>
        <authorList>
            <person name="Kanchanasin P."/>
            <person name="Tanasupawat S."/>
            <person name="Phongsopitanun W."/>
        </authorList>
    </citation>
    <scope>NUCLEOTIDE SEQUENCE [LARGE SCALE GENOMIC DNA]</scope>
    <source>
        <strain evidence="1 2">LCR6-01</strain>
    </source>
</reference>
<evidence type="ECO:0000313" key="1">
    <source>
        <dbReference type="EMBL" id="MCK8678448.1"/>
    </source>
</evidence>
<comment type="caution">
    <text evidence="1">The sequence shown here is derived from an EMBL/GenBank/DDBJ whole genome shotgun (WGS) entry which is preliminary data.</text>
</comment>
<sequence length="73" mass="8192">MTGGREPSPGWTEEQKAAVDQLRRECLDLSATVLTHPYGETFQGEEVVKERMRLMREARPEKVVSPSDMTTAA</sequence>
<protein>
    <submittedName>
        <fullName evidence="1">Uncharacterized protein</fullName>
    </submittedName>
</protein>
<dbReference type="Proteomes" id="UP001522868">
    <property type="component" value="Unassembled WGS sequence"/>
</dbReference>
<proteinExistence type="predicted"/>
<accession>A0ABT0IAV3</accession>
<evidence type="ECO:0000313" key="2">
    <source>
        <dbReference type="Proteomes" id="UP001522868"/>
    </source>
</evidence>
<organism evidence="1 2">
    <name type="scientific">Streptomyces lichenis</name>
    <dbReference type="NCBI Taxonomy" id="2306967"/>
    <lineage>
        <taxon>Bacteria</taxon>
        <taxon>Bacillati</taxon>
        <taxon>Actinomycetota</taxon>
        <taxon>Actinomycetes</taxon>
        <taxon>Kitasatosporales</taxon>
        <taxon>Streptomycetaceae</taxon>
        <taxon>Streptomyces</taxon>
    </lineage>
</organism>